<dbReference type="Proteomes" id="UP000832041">
    <property type="component" value="Chromosome"/>
</dbReference>
<protein>
    <submittedName>
        <fullName evidence="1">Uncharacterized protein</fullName>
    </submittedName>
</protein>
<name>A0ABY4KZA0_THEAE</name>
<accession>A0ABY4KZA0</accession>
<dbReference type="RefSeq" id="WP_248593046.1">
    <property type="nucleotide sequence ID" value="NZ_BAABEB010000012.1"/>
</dbReference>
<organism evidence="1 2">
    <name type="scientific">Thermobifida alba</name>
    <name type="common">Thermomonospora alba</name>
    <dbReference type="NCBI Taxonomy" id="53522"/>
    <lineage>
        <taxon>Bacteria</taxon>
        <taxon>Bacillati</taxon>
        <taxon>Actinomycetota</taxon>
        <taxon>Actinomycetes</taxon>
        <taxon>Streptosporangiales</taxon>
        <taxon>Nocardiopsidaceae</taxon>
        <taxon>Thermobifida</taxon>
    </lineage>
</organism>
<proteinExistence type="predicted"/>
<evidence type="ECO:0000313" key="2">
    <source>
        <dbReference type="Proteomes" id="UP000832041"/>
    </source>
</evidence>
<sequence length="49" mass="5025">MHAEVRGIEIFLWGESGGSSVGVGPDQRVCAEPTAVDTAVGAVRQESPA</sequence>
<gene>
    <name evidence="1" type="ORF">FOF52_07135</name>
</gene>
<dbReference type="EMBL" id="CP051627">
    <property type="protein sequence ID" value="UPT20760.1"/>
    <property type="molecule type" value="Genomic_DNA"/>
</dbReference>
<reference evidence="1 2" key="1">
    <citation type="submission" date="2020-04" db="EMBL/GenBank/DDBJ databases">
        <title>Thermobifida alba genome sequencing and assembly.</title>
        <authorList>
            <person name="Luzics S."/>
            <person name="Horvath B."/>
            <person name="Nagy I."/>
            <person name="Toth A."/>
            <person name="Nagy I."/>
            <person name="Kukolya J."/>
        </authorList>
    </citation>
    <scope>NUCLEOTIDE SEQUENCE [LARGE SCALE GENOMIC DNA]</scope>
    <source>
        <strain evidence="1 2">DSM 43795</strain>
    </source>
</reference>
<keyword evidence="2" id="KW-1185">Reference proteome</keyword>
<evidence type="ECO:0000313" key="1">
    <source>
        <dbReference type="EMBL" id="UPT20760.1"/>
    </source>
</evidence>